<dbReference type="Proteomes" id="UP000480185">
    <property type="component" value="Unassembled WGS sequence"/>
</dbReference>
<dbReference type="InterPro" id="IPR009326">
    <property type="entry name" value="DUF984"/>
</dbReference>
<dbReference type="EMBL" id="WJNH01000007">
    <property type="protein sequence ID" value="MRG87200.1"/>
    <property type="molecule type" value="Genomic_DNA"/>
</dbReference>
<dbReference type="AlphaFoldDB" id="A0A6G1X8J9"/>
<dbReference type="Gene3D" id="3.10.400.10">
    <property type="entry name" value="Sulfate adenylyltransferase"/>
    <property type="match status" value="1"/>
</dbReference>
<dbReference type="InterPro" id="IPR015947">
    <property type="entry name" value="PUA-like_sf"/>
</dbReference>
<gene>
    <name evidence="2" type="ORF">GH754_12865</name>
</gene>
<evidence type="ECO:0000259" key="1">
    <source>
        <dbReference type="SMART" id="SM01022"/>
    </source>
</evidence>
<dbReference type="Pfam" id="PF04266">
    <property type="entry name" value="ASCH"/>
    <property type="match status" value="1"/>
</dbReference>
<dbReference type="SUPFAM" id="SSF88697">
    <property type="entry name" value="PUA domain-like"/>
    <property type="match status" value="1"/>
</dbReference>
<dbReference type="OrthoDB" id="9807542at2"/>
<dbReference type="PANTHER" id="PTHR39203:SF1">
    <property type="entry name" value="CYTOPLASMIC PROTEIN"/>
    <property type="match status" value="1"/>
</dbReference>
<sequence length="159" mass="18766">MIDRHIRRRKNPLFIGFYKKQKKSEENMEKIEFWGRDEQDERLLEEVLAGLKTATCTLKVWYDALPEEEQSEVLDVVEVFTKKGEHRGTIRMTDKYEIAWGHIKGDIGERIAKGENSTLEEFIEDHIFSWKKPLENEGIPFNEETVIVVEHFELVSVVE</sequence>
<proteinExistence type="predicted"/>
<keyword evidence="3" id="KW-1185">Reference proteome</keyword>
<comment type="caution">
    <text evidence="2">The sequence shown here is derived from an EMBL/GenBank/DDBJ whole genome shotgun (WGS) entry which is preliminary data.</text>
</comment>
<name>A0A6G1X8J9_9BACI</name>
<protein>
    <submittedName>
        <fullName evidence="2">ASCH domain-containing protein</fullName>
    </submittedName>
</protein>
<evidence type="ECO:0000313" key="3">
    <source>
        <dbReference type="Proteomes" id="UP000480185"/>
    </source>
</evidence>
<reference evidence="2 3" key="1">
    <citation type="submission" date="2019-11" db="EMBL/GenBank/DDBJ databases">
        <authorList>
            <person name="Li J."/>
        </authorList>
    </citation>
    <scope>NUCLEOTIDE SEQUENCE [LARGE SCALE GENOMIC DNA]</scope>
    <source>
        <strain evidence="2 3">J4</strain>
    </source>
</reference>
<dbReference type="InterPro" id="IPR007374">
    <property type="entry name" value="ASCH_domain"/>
</dbReference>
<feature type="domain" description="ASCH" evidence="1">
    <location>
        <begin position="31"/>
        <end position="156"/>
    </location>
</feature>
<evidence type="ECO:0000313" key="2">
    <source>
        <dbReference type="EMBL" id="MRG87200.1"/>
    </source>
</evidence>
<dbReference type="PANTHER" id="PTHR39203">
    <property type="entry name" value="CYTOPLASMIC PROTEIN-RELATED"/>
    <property type="match status" value="1"/>
</dbReference>
<dbReference type="SMART" id="SM01022">
    <property type="entry name" value="ASCH"/>
    <property type="match status" value="1"/>
</dbReference>
<accession>A0A6G1X8J9</accession>
<organism evidence="2 3">
    <name type="scientific">Salinibacillus xinjiangensis</name>
    <dbReference type="NCBI Taxonomy" id="1229268"/>
    <lineage>
        <taxon>Bacteria</taxon>
        <taxon>Bacillati</taxon>
        <taxon>Bacillota</taxon>
        <taxon>Bacilli</taxon>
        <taxon>Bacillales</taxon>
        <taxon>Bacillaceae</taxon>
        <taxon>Salinibacillus</taxon>
    </lineage>
</organism>